<evidence type="ECO:0000256" key="1">
    <source>
        <dbReference type="SAM" id="MobiDB-lite"/>
    </source>
</evidence>
<sequence length="359" mass="40066">MAMALIDSTDCRETFQQAIPPVRPEVDDDRSPSPSSPARLECGLGLRGISLSLSTTVGWGRSEPLASRSFACLRLFARGLTSSSLRLGFPARATEIRRFGGAARRVSLATPRLQVECPLIWRWSSMVMDFKLYGPPKPDKFKKRDRKEDQDSSNYIQSCNEDGKIDTKDVKHLRPPKDSEVDSGSGGKVNIPEFIEDISHGEDDMINDEEMDDVLLRLEHEDQFGEEGKSEVDEEVKTHLGKGKQIVDEDLHLAIDPVDPHINLPHSVIPQTDSPIAGLLDSKAVKAPEKKKTRKKEPAVAQKFSTRIKRDGIPITVKAQPRVNHMNDLSGYLKSTVAETLEIHRRLFRRSLRGGELDG</sequence>
<gene>
    <name evidence="2" type="ORF">GUJ93_ZPchr0014g46695</name>
</gene>
<evidence type="ECO:0000313" key="3">
    <source>
        <dbReference type="Proteomes" id="UP000729402"/>
    </source>
</evidence>
<feature type="compositionally biased region" description="Basic and acidic residues" evidence="1">
    <location>
        <begin position="161"/>
        <end position="180"/>
    </location>
</feature>
<accession>A0A8J5W5P1</accession>
<dbReference type="Proteomes" id="UP000729402">
    <property type="component" value="Unassembled WGS sequence"/>
</dbReference>
<reference evidence="2" key="2">
    <citation type="submission" date="2021-02" db="EMBL/GenBank/DDBJ databases">
        <authorList>
            <person name="Kimball J.A."/>
            <person name="Haas M.W."/>
            <person name="Macchietto M."/>
            <person name="Kono T."/>
            <person name="Duquette J."/>
            <person name="Shao M."/>
        </authorList>
    </citation>
    <scope>NUCLEOTIDE SEQUENCE</scope>
    <source>
        <tissue evidence="2">Fresh leaf tissue</tissue>
    </source>
</reference>
<evidence type="ECO:0000313" key="2">
    <source>
        <dbReference type="EMBL" id="KAG8082083.1"/>
    </source>
</evidence>
<dbReference type="AlphaFoldDB" id="A0A8J5W5P1"/>
<comment type="caution">
    <text evidence="2">The sequence shown here is derived from an EMBL/GenBank/DDBJ whole genome shotgun (WGS) entry which is preliminary data.</text>
</comment>
<dbReference type="EMBL" id="JAAALK010000086">
    <property type="protein sequence ID" value="KAG8082083.1"/>
    <property type="molecule type" value="Genomic_DNA"/>
</dbReference>
<protein>
    <submittedName>
        <fullName evidence="2">Uncharacterized protein</fullName>
    </submittedName>
</protein>
<reference evidence="2" key="1">
    <citation type="journal article" date="2021" name="bioRxiv">
        <title>Whole Genome Assembly and Annotation of Northern Wild Rice, Zizania palustris L., Supports a Whole Genome Duplication in the Zizania Genus.</title>
        <authorList>
            <person name="Haas M."/>
            <person name="Kono T."/>
            <person name="Macchietto M."/>
            <person name="Millas R."/>
            <person name="McGilp L."/>
            <person name="Shao M."/>
            <person name="Duquette J."/>
            <person name="Hirsch C.N."/>
            <person name="Kimball J."/>
        </authorList>
    </citation>
    <scope>NUCLEOTIDE SEQUENCE</scope>
    <source>
        <tissue evidence="2">Fresh leaf tissue</tissue>
    </source>
</reference>
<organism evidence="2 3">
    <name type="scientific">Zizania palustris</name>
    <name type="common">Northern wild rice</name>
    <dbReference type="NCBI Taxonomy" id="103762"/>
    <lineage>
        <taxon>Eukaryota</taxon>
        <taxon>Viridiplantae</taxon>
        <taxon>Streptophyta</taxon>
        <taxon>Embryophyta</taxon>
        <taxon>Tracheophyta</taxon>
        <taxon>Spermatophyta</taxon>
        <taxon>Magnoliopsida</taxon>
        <taxon>Liliopsida</taxon>
        <taxon>Poales</taxon>
        <taxon>Poaceae</taxon>
        <taxon>BOP clade</taxon>
        <taxon>Oryzoideae</taxon>
        <taxon>Oryzeae</taxon>
        <taxon>Zizaniinae</taxon>
        <taxon>Zizania</taxon>
    </lineage>
</organism>
<keyword evidence="3" id="KW-1185">Reference proteome</keyword>
<name>A0A8J5W5P1_ZIZPA</name>
<feature type="region of interest" description="Disordered" evidence="1">
    <location>
        <begin position="138"/>
        <end position="190"/>
    </location>
</feature>
<proteinExistence type="predicted"/>